<dbReference type="SUPFAM" id="SSF51905">
    <property type="entry name" value="FAD/NAD(P)-binding domain"/>
    <property type="match status" value="1"/>
</dbReference>
<dbReference type="InterPro" id="IPR027477">
    <property type="entry name" value="Succ_DH/fumarate_Rdtase_cat_sf"/>
</dbReference>
<name>A0A1T4T6B9_9HYPH</name>
<evidence type="ECO:0000313" key="8">
    <source>
        <dbReference type="Proteomes" id="UP000190092"/>
    </source>
</evidence>
<evidence type="ECO:0000313" key="7">
    <source>
        <dbReference type="EMBL" id="SKA35937.1"/>
    </source>
</evidence>
<dbReference type="PANTHER" id="PTHR11632:SF51">
    <property type="entry name" value="SUCCINATE DEHYDROGENASE [UBIQUINONE] FLAVOPROTEIN SUBUNIT, MITOCHONDRIAL"/>
    <property type="match status" value="1"/>
</dbReference>
<feature type="domain" description="FAD-dependent oxidoreductase 2 FAD-binding" evidence="5">
    <location>
        <begin position="7"/>
        <end position="391"/>
    </location>
</feature>
<keyword evidence="8" id="KW-1185">Reference proteome</keyword>
<protein>
    <submittedName>
        <fullName evidence="7">Succinate dehydrogenase / fumarate reductase flavoprotein subunit</fullName>
    </submittedName>
</protein>
<feature type="active site" description="Proton acceptor" evidence="4">
    <location>
        <position position="288"/>
    </location>
</feature>
<evidence type="ECO:0000256" key="2">
    <source>
        <dbReference type="ARBA" id="ARBA00022630"/>
    </source>
</evidence>
<dbReference type="GO" id="GO:0016491">
    <property type="term" value="F:oxidoreductase activity"/>
    <property type="evidence" value="ECO:0007669"/>
    <property type="project" value="UniProtKB-KW"/>
</dbReference>
<reference evidence="8" key="1">
    <citation type="submission" date="2017-02" db="EMBL/GenBank/DDBJ databases">
        <authorList>
            <person name="Varghese N."/>
            <person name="Submissions S."/>
        </authorList>
    </citation>
    <scope>NUCLEOTIDE SEQUENCE [LARGE SCALE GENOMIC DNA]</scope>
    <source>
        <strain evidence="8">ATCC 27094</strain>
    </source>
</reference>
<proteinExistence type="predicted"/>
<dbReference type="STRING" id="225324.SAMN02745126_05750"/>
<dbReference type="EMBL" id="FUWJ01000013">
    <property type="protein sequence ID" value="SKA35937.1"/>
    <property type="molecule type" value="Genomic_DNA"/>
</dbReference>
<evidence type="ECO:0000256" key="1">
    <source>
        <dbReference type="ARBA" id="ARBA00001974"/>
    </source>
</evidence>
<dbReference type="PANTHER" id="PTHR11632">
    <property type="entry name" value="SUCCINATE DEHYDROGENASE 2 FLAVOPROTEIN SUBUNIT"/>
    <property type="match status" value="1"/>
</dbReference>
<dbReference type="AlphaFoldDB" id="A0A1T4T6B9"/>
<dbReference type="InterPro" id="IPR037099">
    <property type="entry name" value="Fum_R/Succ_DH_flav-like_C_sf"/>
</dbReference>
<evidence type="ECO:0000256" key="4">
    <source>
        <dbReference type="PIRSR" id="PIRSR000171-1"/>
    </source>
</evidence>
<dbReference type="PRINTS" id="PR00368">
    <property type="entry name" value="FADPNR"/>
</dbReference>
<dbReference type="InterPro" id="IPR003953">
    <property type="entry name" value="FAD-dep_OxRdtase_2_FAD-bd"/>
</dbReference>
<dbReference type="SUPFAM" id="SSF46977">
    <property type="entry name" value="Succinate dehydrogenase/fumarate reductase flavoprotein C-terminal domain"/>
    <property type="match status" value="1"/>
</dbReference>
<dbReference type="InterPro" id="IPR015939">
    <property type="entry name" value="Fum_Rdtase/Succ_DH_flav-like_C"/>
</dbReference>
<dbReference type="PIRSF" id="PIRSF000171">
    <property type="entry name" value="SDHA_APRA_LASPO"/>
    <property type="match status" value="1"/>
</dbReference>
<accession>A0A1T4T6B9</accession>
<dbReference type="Gene3D" id="3.50.50.60">
    <property type="entry name" value="FAD/NAD(P)-binding domain"/>
    <property type="match status" value="1"/>
</dbReference>
<dbReference type="Pfam" id="PF02910">
    <property type="entry name" value="Succ_DH_flav_C"/>
    <property type="match status" value="1"/>
</dbReference>
<dbReference type="OrthoDB" id="9806724at2"/>
<gene>
    <name evidence="7" type="ORF">SAMN02745126_05750</name>
</gene>
<dbReference type="Pfam" id="PF00890">
    <property type="entry name" value="FAD_binding_2"/>
    <property type="match status" value="1"/>
</dbReference>
<evidence type="ECO:0000256" key="3">
    <source>
        <dbReference type="ARBA" id="ARBA00023002"/>
    </source>
</evidence>
<dbReference type="PRINTS" id="PR00411">
    <property type="entry name" value="PNDRDTASEI"/>
</dbReference>
<dbReference type="Gene3D" id="3.90.700.10">
    <property type="entry name" value="Succinate dehydrogenase/fumarate reductase flavoprotein, catalytic domain"/>
    <property type="match status" value="1"/>
</dbReference>
<keyword evidence="2" id="KW-0285">Flavoprotein</keyword>
<dbReference type="SUPFAM" id="SSF56425">
    <property type="entry name" value="Succinate dehydrogenase/fumarate reductase flavoprotein, catalytic domain"/>
    <property type="match status" value="1"/>
</dbReference>
<dbReference type="Gene3D" id="1.20.58.100">
    <property type="entry name" value="Fumarate reductase/succinate dehydrogenase flavoprotein-like, C-terminal domain"/>
    <property type="match status" value="1"/>
</dbReference>
<evidence type="ECO:0000259" key="6">
    <source>
        <dbReference type="Pfam" id="PF02910"/>
    </source>
</evidence>
<dbReference type="InterPro" id="IPR036188">
    <property type="entry name" value="FAD/NAD-bd_sf"/>
</dbReference>
<dbReference type="Proteomes" id="UP000190092">
    <property type="component" value="Unassembled WGS sequence"/>
</dbReference>
<sequence length="562" mass="59934">MHLETEVLVIGGGGAGMYAALEAARTGASVVLADRSIVGRGGATVMAQMTVAAALGEQVPDHWEYHLADTLAAGRGLCDARLAAMLCEEGPHRIREMDSWKVGWAREDGHIKQAQAPGHDRPRCVYVDFLSTGPAVSRTLRGRVNAVGGIRRISELAIVDIAVRDGEACGATALHLSTGQIVTIGAKAVVIATGGLTRLYRRNSASANMGGDGYALALRAGAELIDMEFVQFFPIGHLAPRLVGMDPIMWDPFRYKLGGKLLNAEMREFETDYAARDTRSDGRYVLTRDLATYAIFKEVEAGRGSPAGGAYLSFQHVPEAEIRRAFGPVVDRLAANGINLAAQPVEVAPIAHYHMGGVRVDERMCTRVPGLFACGEALGGANGANRLSGNAITEAFVFGARAGQNAAEHALARSNGYSADATRCTVDLLRSASRRDGPNTAATIATLQALMSDKVGPFRTGRTLQAAETALMEITSEIGDRPLAAESPCDPVLVDWLDLRNMLLVARSVTAAALARTESRGAHQREDHPGLDAAWEINQIVSLESGRLRLRRQAPTIDRNAA</sequence>
<dbReference type="RefSeq" id="WP_085937487.1">
    <property type="nucleotide sequence ID" value="NZ_FUWJ01000013.1"/>
</dbReference>
<organism evidence="7 8">
    <name type="scientific">Enhydrobacter aerosaccus</name>
    <dbReference type="NCBI Taxonomy" id="225324"/>
    <lineage>
        <taxon>Bacteria</taxon>
        <taxon>Pseudomonadati</taxon>
        <taxon>Pseudomonadota</taxon>
        <taxon>Alphaproteobacteria</taxon>
        <taxon>Hyphomicrobiales</taxon>
        <taxon>Enhydrobacter</taxon>
    </lineage>
</organism>
<comment type="cofactor">
    <cofactor evidence="1">
        <name>FAD</name>
        <dbReference type="ChEBI" id="CHEBI:57692"/>
    </cofactor>
</comment>
<dbReference type="InterPro" id="IPR030664">
    <property type="entry name" value="SdhA/FrdA/AprA"/>
</dbReference>
<feature type="domain" description="Fumarate reductase/succinate dehydrogenase flavoprotein-like C-terminal" evidence="6">
    <location>
        <begin position="446"/>
        <end position="537"/>
    </location>
</feature>
<evidence type="ECO:0000259" key="5">
    <source>
        <dbReference type="Pfam" id="PF00890"/>
    </source>
</evidence>
<keyword evidence="3" id="KW-0560">Oxidoreductase</keyword>